<gene>
    <name evidence="2" type="ORF">NDU88_003608</name>
</gene>
<dbReference type="Proteomes" id="UP001066276">
    <property type="component" value="Chromosome 8"/>
</dbReference>
<feature type="compositionally biased region" description="Low complexity" evidence="1">
    <location>
        <begin position="150"/>
        <end position="173"/>
    </location>
</feature>
<sequence>MDSTSAFVFAIRRSCLFPGMWKVGDPVVPTYLSSCVKTESRFGLNVEVCHFILLSPRRGPRRSHSADRNSLGRPPPGGPVPSVPGERPAHSCRSARTRRVQVCVFGAATSPRESERGVLSSPWLASLSQFSRHGPPHQAPLSRGAEVARAAGGPSTPADAAPPSTGPAPRIAAPAPPEPLTAPQPRGGCTKGQRLSSSPAGAPQSSAAMLDFGRSSGGEHPRLNPGRHSYQKDPR</sequence>
<evidence type="ECO:0000313" key="3">
    <source>
        <dbReference type="Proteomes" id="UP001066276"/>
    </source>
</evidence>
<evidence type="ECO:0000313" key="2">
    <source>
        <dbReference type="EMBL" id="KAJ1115384.1"/>
    </source>
</evidence>
<feature type="compositionally biased region" description="Pro residues" evidence="1">
    <location>
        <begin position="73"/>
        <end position="82"/>
    </location>
</feature>
<name>A0AAV7NL46_PLEWA</name>
<reference evidence="2" key="1">
    <citation type="journal article" date="2022" name="bioRxiv">
        <title>Sequencing and chromosome-scale assembly of the giantPleurodeles waltlgenome.</title>
        <authorList>
            <person name="Brown T."/>
            <person name="Elewa A."/>
            <person name="Iarovenko S."/>
            <person name="Subramanian E."/>
            <person name="Araus A.J."/>
            <person name="Petzold A."/>
            <person name="Susuki M."/>
            <person name="Suzuki K.-i.T."/>
            <person name="Hayashi T."/>
            <person name="Toyoda A."/>
            <person name="Oliveira C."/>
            <person name="Osipova E."/>
            <person name="Leigh N.D."/>
            <person name="Simon A."/>
            <person name="Yun M.H."/>
        </authorList>
    </citation>
    <scope>NUCLEOTIDE SEQUENCE</scope>
    <source>
        <strain evidence="2">20211129_DDA</strain>
        <tissue evidence="2">Liver</tissue>
    </source>
</reference>
<evidence type="ECO:0000256" key="1">
    <source>
        <dbReference type="SAM" id="MobiDB-lite"/>
    </source>
</evidence>
<organism evidence="2 3">
    <name type="scientific">Pleurodeles waltl</name>
    <name type="common">Iberian ribbed newt</name>
    <dbReference type="NCBI Taxonomy" id="8319"/>
    <lineage>
        <taxon>Eukaryota</taxon>
        <taxon>Metazoa</taxon>
        <taxon>Chordata</taxon>
        <taxon>Craniata</taxon>
        <taxon>Vertebrata</taxon>
        <taxon>Euteleostomi</taxon>
        <taxon>Amphibia</taxon>
        <taxon>Batrachia</taxon>
        <taxon>Caudata</taxon>
        <taxon>Salamandroidea</taxon>
        <taxon>Salamandridae</taxon>
        <taxon>Pleurodelinae</taxon>
        <taxon>Pleurodeles</taxon>
    </lineage>
</organism>
<keyword evidence="3" id="KW-1185">Reference proteome</keyword>
<dbReference type="AlphaFoldDB" id="A0AAV7NL46"/>
<accession>A0AAV7NL46</accession>
<feature type="compositionally biased region" description="Low complexity" evidence="1">
    <location>
        <begin position="196"/>
        <end position="208"/>
    </location>
</feature>
<proteinExistence type="predicted"/>
<dbReference type="EMBL" id="JANPWB010000012">
    <property type="protein sequence ID" value="KAJ1115384.1"/>
    <property type="molecule type" value="Genomic_DNA"/>
</dbReference>
<feature type="region of interest" description="Disordered" evidence="1">
    <location>
        <begin position="129"/>
        <end position="235"/>
    </location>
</feature>
<comment type="caution">
    <text evidence="2">The sequence shown here is derived from an EMBL/GenBank/DDBJ whole genome shotgun (WGS) entry which is preliminary data.</text>
</comment>
<protein>
    <submittedName>
        <fullName evidence="2">Uncharacterized protein</fullName>
    </submittedName>
</protein>
<feature type="region of interest" description="Disordered" evidence="1">
    <location>
        <begin position="58"/>
        <end position="94"/>
    </location>
</feature>